<evidence type="ECO:0000313" key="5">
    <source>
        <dbReference type="Proteomes" id="UP000178240"/>
    </source>
</evidence>
<feature type="region of interest" description="Disordered" evidence="2">
    <location>
        <begin position="41"/>
        <end position="95"/>
    </location>
</feature>
<protein>
    <recommendedName>
        <fullName evidence="6">Fimbrial assembly protein</fullName>
    </recommendedName>
</protein>
<reference evidence="4 5" key="1">
    <citation type="journal article" date="2016" name="Nat. Commun.">
        <title>Thousands of microbial genomes shed light on interconnected biogeochemical processes in an aquifer system.</title>
        <authorList>
            <person name="Anantharaman K."/>
            <person name="Brown C.T."/>
            <person name="Hug L.A."/>
            <person name="Sharon I."/>
            <person name="Castelle C.J."/>
            <person name="Probst A.J."/>
            <person name="Thomas B.C."/>
            <person name="Singh A."/>
            <person name="Wilkins M.J."/>
            <person name="Karaoz U."/>
            <person name="Brodie E.L."/>
            <person name="Williams K.H."/>
            <person name="Hubbard S.S."/>
            <person name="Banfield J.F."/>
        </authorList>
    </citation>
    <scope>NUCLEOTIDE SEQUENCE [LARGE SCALE GENOMIC DNA]</scope>
</reference>
<proteinExistence type="predicted"/>
<keyword evidence="1" id="KW-0175">Coiled coil</keyword>
<feature type="transmembrane region" description="Helical" evidence="3">
    <location>
        <begin position="203"/>
        <end position="227"/>
    </location>
</feature>
<dbReference type="InterPro" id="IPR052534">
    <property type="entry name" value="Extracell_DNA_Util/SecSys_Comp"/>
</dbReference>
<dbReference type="Proteomes" id="UP000178240">
    <property type="component" value="Unassembled WGS sequence"/>
</dbReference>
<organism evidence="4 5">
    <name type="scientific">Candidatus Buchananbacteria bacterium RIFCSPHIGHO2_01_FULL_44_11</name>
    <dbReference type="NCBI Taxonomy" id="1797535"/>
    <lineage>
        <taxon>Bacteria</taxon>
        <taxon>Candidatus Buchananiibacteriota</taxon>
    </lineage>
</organism>
<dbReference type="PANTHER" id="PTHR40278">
    <property type="entry name" value="DNA UTILIZATION PROTEIN HOFN"/>
    <property type="match status" value="1"/>
</dbReference>
<comment type="caution">
    <text evidence="4">The sequence shown here is derived from an EMBL/GenBank/DDBJ whole genome shotgun (WGS) entry which is preliminary data.</text>
</comment>
<feature type="region of interest" description="Disordered" evidence="2">
    <location>
        <begin position="1"/>
        <end position="26"/>
    </location>
</feature>
<gene>
    <name evidence="4" type="ORF">A2744_02720</name>
</gene>
<sequence length="372" mass="42025">MPEINLLPEELRKNEEKESEMAKKMAKSSNIIMTMPAVDQSLPLKKNKPSLLSRLFSGRKRQSQLGGLPKTAKPEPEEELPAEKKSVKESLHLPETQAAKSGINVDFTKGLETVLDNKKSESDKTNLADSASDSEKDRQKVKFSFGQLFSFSKFKADKKKIEKPTRLQVAESKIDQRDQRVLNVDLIPAEMSHYPELELSKKLVVNGLVLLAVILVIGAAYLGITWYQLKVNNELKTVETEITQLKSQISVYENQKEAAVVMQKKLELVRGLLNQHLYWTKFFDRLEKYTINEVYYTNFSMAGTDNLVLSAVGKDYESVAKQLMVFENASDFVTEVKIDAASADLDEDGEYIQVNFNINLVLAPAVFKEPIK</sequence>
<feature type="compositionally biased region" description="Basic and acidic residues" evidence="2">
    <location>
        <begin position="9"/>
        <end position="23"/>
    </location>
</feature>
<keyword evidence="3" id="KW-0812">Transmembrane</keyword>
<evidence type="ECO:0008006" key="6">
    <source>
        <dbReference type="Google" id="ProtNLM"/>
    </source>
</evidence>
<dbReference type="EMBL" id="MHIE01000029">
    <property type="protein sequence ID" value="OGY45013.1"/>
    <property type="molecule type" value="Genomic_DNA"/>
</dbReference>
<evidence type="ECO:0000256" key="2">
    <source>
        <dbReference type="SAM" id="MobiDB-lite"/>
    </source>
</evidence>
<evidence type="ECO:0000313" key="4">
    <source>
        <dbReference type="EMBL" id="OGY45013.1"/>
    </source>
</evidence>
<keyword evidence="3" id="KW-1133">Transmembrane helix</keyword>
<dbReference type="PANTHER" id="PTHR40278:SF1">
    <property type="entry name" value="DNA UTILIZATION PROTEIN HOFN"/>
    <property type="match status" value="1"/>
</dbReference>
<accession>A0A1G1XY41</accession>
<feature type="compositionally biased region" description="Basic and acidic residues" evidence="2">
    <location>
        <begin position="81"/>
        <end position="92"/>
    </location>
</feature>
<dbReference type="STRING" id="1797535.A2744_02720"/>
<evidence type="ECO:0000256" key="1">
    <source>
        <dbReference type="SAM" id="Coils"/>
    </source>
</evidence>
<dbReference type="AlphaFoldDB" id="A0A1G1XY41"/>
<feature type="coiled-coil region" evidence="1">
    <location>
        <begin position="228"/>
        <end position="255"/>
    </location>
</feature>
<evidence type="ECO:0000256" key="3">
    <source>
        <dbReference type="SAM" id="Phobius"/>
    </source>
</evidence>
<keyword evidence="3" id="KW-0472">Membrane</keyword>
<feature type="compositionally biased region" description="Low complexity" evidence="2">
    <location>
        <begin position="41"/>
        <end position="55"/>
    </location>
</feature>
<name>A0A1G1XY41_9BACT</name>